<dbReference type="PANTHER" id="PTHR46929:SF13">
    <property type="entry name" value="MYB_SANT-LIKE DNA-BINDING DOMAIN PROTEIN"/>
    <property type="match status" value="1"/>
</dbReference>
<evidence type="ECO:0000313" key="3">
    <source>
        <dbReference type="Proteomes" id="UP000823775"/>
    </source>
</evidence>
<gene>
    <name evidence="2" type="ORF">HAX54_021273</name>
</gene>
<proteinExistence type="predicted"/>
<sequence length="141" mass="15877">MGKKEKKFTSSDLNVSDNFVCIWTNAMDDILIDTYCHENALENRAKHEAANLKTKSFENYDKLVMLYGNDRATGKHVESGSDMLKRNAHKNLKRSSADSSTIDDIDEIIYMDTASLKNIEGHEQGEKSQPTNDAPTSNVYP</sequence>
<accession>A0ABS8S405</accession>
<evidence type="ECO:0000256" key="1">
    <source>
        <dbReference type="SAM" id="MobiDB-lite"/>
    </source>
</evidence>
<organism evidence="2 3">
    <name type="scientific">Datura stramonium</name>
    <name type="common">Jimsonweed</name>
    <name type="synonym">Common thornapple</name>
    <dbReference type="NCBI Taxonomy" id="4076"/>
    <lineage>
        <taxon>Eukaryota</taxon>
        <taxon>Viridiplantae</taxon>
        <taxon>Streptophyta</taxon>
        <taxon>Embryophyta</taxon>
        <taxon>Tracheophyta</taxon>
        <taxon>Spermatophyta</taxon>
        <taxon>Magnoliopsida</taxon>
        <taxon>eudicotyledons</taxon>
        <taxon>Gunneridae</taxon>
        <taxon>Pentapetalae</taxon>
        <taxon>asterids</taxon>
        <taxon>lamiids</taxon>
        <taxon>Solanales</taxon>
        <taxon>Solanaceae</taxon>
        <taxon>Solanoideae</taxon>
        <taxon>Datureae</taxon>
        <taxon>Datura</taxon>
    </lineage>
</organism>
<protein>
    <submittedName>
        <fullName evidence="2">Uncharacterized protein</fullName>
    </submittedName>
</protein>
<comment type="caution">
    <text evidence="2">The sequence shown here is derived from an EMBL/GenBank/DDBJ whole genome shotgun (WGS) entry which is preliminary data.</text>
</comment>
<dbReference type="EMBL" id="JACEIK010000256">
    <property type="protein sequence ID" value="MCD7453538.1"/>
    <property type="molecule type" value="Genomic_DNA"/>
</dbReference>
<reference evidence="2 3" key="1">
    <citation type="journal article" date="2021" name="BMC Genomics">
        <title>Datura genome reveals duplications of psychoactive alkaloid biosynthetic genes and high mutation rate following tissue culture.</title>
        <authorList>
            <person name="Rajewski A."/>
            <person name="Carter-House D."/>
            <person name="Stajich J."/>
            <person name="Litt A."/>
        </authorList>
    </citation>
    <scope>NUCLEOTIDE SEQUENCE [LARGE SCALE GENOMIC DNA]</scope>
    <source>
        <strain evidence="2">AR-01</strain>
    </source>
</reference>
<keyword evidence="3" id="KW-1185">Reference proteome</keyword>
<feature type="compositionally biased region" description="Polar residues" evidence="1">
    <location>
        <begin position="127"/>
        <end position="141"/>
    </location>
</feature>
<dbReference type="Proteomes" id="UP000823775">
    <property type="component" value="Unassembled WGS sequence"/>
</dbReference>
<dbReference type="PANTHER" id="PTHR46929">
    <property type="entry name" value="EXPRESSED PROTEIN"/>
    <property type="match status" value="1"/>
</dbReference>
<feature type="region of interest" description="Disordered" evidence="1">
    <location>
        <begin position="116"/>
        <end position="141"/>
    </location>
</feature>
<name>A0ABS8S405_DATST</name>
<evidence type="ECO:0000313" key="2">
    <source>
        <dbReference type="EMBL" id="MCD7453538.1"/>
    </source>
</evidence>